<evidence type="ECO:0000313" key="2">
    <source>
        <dbReference type="Proteomes" id="UP001159405"/>
    </source>
</evidence>
<gene>
    <name evidence="1" type="ORF">PLOB_00049240</name>
</gene>
<comment type="caution">
    <text evidence="1">The sequence shown here is derived from an EMBL/GenBank/DDBJ whole genome shotgun (WGS) entry which is preliminary data.</text>
</comment>
<reference evidence="1 2" key="1">
    <citation type="submission" date="2022-05" db="EMBL/GenBank/DDBJ databases">
        <authorList>
            <consortium name="Genoscope - CEA"/>
            <person name="William W."/>
        </authorList>
    </citation>
    <scope>NUCLEOTIDE SEQUENCE [LARGE SCALE GENOMIC DNA]</scope>
</reference>
<dbReference type="EMBL" id="CALNXK010000094">
    <property type="protein sequence ID" value="CAH3152737.1"/>
    <property type="molecule type" value="Genomic_DNA"/>
</dbReference>
<name>A0ABN8PXH0_9CNID</name>
<keyword evidence="2" id="KW-1185">Reference proteome</keyword>
<accession>A0ABN8PXH0</accession>
<proteinExistence type="predicted"/>
<sequence>MVMKRSMKRFNQEAFLEDLSKVPFSTAYVFDDPDDVVNNNYTSTPDIDLSHVAVDSMLSLRKSNPIEVCEVMKRLKPI</sequence>
<protein>
    <submittedName>
        <fullName evidence="1">Uncharacterized protein</fullName>
    </submittedName>
</protein>
<dbReference type="Proteomes" id="UP001159405">
    <property type="component" value="Unassembled WGS sequence"/>
</dbReference>
<evidence type="ECO:0000313" key="1">
    <source>
        <dbReference type="EMBL" id="CAH3152737.1"/>
    </source>
</evidence>
<organism evidence="1 2">
    <name type="scientific">Porites lobata</name>
    <dbReference type="NCBI Taxonomy" id="104759"/>
    <lineage>
        <taxon>Eukaryota</taxon>
        <taxon>Metazoa</taxon>
        <taxon>Cnidaria</taxon>
        <taxon>Anthozoa</taxon>
        <taxon>Hexacorallia</taxon>
        <taxon>Scleractinia</taxon>
        <taxon>Fungiina</taxon>
        <taxon>Poritidae</taxon>
        <taxon>Porites</taxon>
    </lineage>
</organism>